<dbReference type="SUPFAM" id="SSF46934">
    <property type="entry name" value="UBA-like"/>
    <property type="match status" value="1"/>
</dbReference>
<dbReference type="GeneID" id="129805722"/>
<dbReference type="CDD" id="cd14947">
    <property type="entry name" value="NBR1_like"/>
    <property type="match status" value="1"/>
</dbReference>
<dbReference type="AlphaFoldDB" id="A0A1B0EX51"/>
<dbReference type="GO" id="GO:0016236">
    <property type="term" value="P:macroautophagy"/>
    <property type="evidence" value="ECO:0007669"/>
    <property type="project" value="TreeGrafter"/>
</dbReference>
<dbReference type="PANTHER" id="PTHR20930">
    <property type="entry name" value="OVARIAN CARCINOMA ANTIGEN CA125-RELATED"/>
    <property type="match status" value="1"/>
</dbReference>
<dbReference type="VEuPathDB" id="VectorBase:PPAI006217"/>
<dbReference type="Pfam" id="PF14555">
    <property type="entry name" value="UBA_4"/>
    <property type="match status" value="1"/>
</dbReference>
<dbReference type="KEGG" id="ppap:129805722"/>
<evidence type="ECO:0000313" key="4">
    <source>
        <dbReference type="Proteomes" id="UP000092462"/>
    </source>
</evidence>
<dbReference type="Proteomes" id="UP000092462">
    <property type="component" value="Unassembled WGS sequence"/>
</dbReference>
<protein>
    <recommendedName>
        <fullName evidence="2">Nbr1 FW domain-containing protein</fullName>
    </recommendedName>
</protein>
<dbReference type="InterPro" id="IPR032350">
    <property type="entry name" value="Nbr1_FW"/>
</dbReference>
<feature type="region of interest" description="Disordered" evidence="1">
    <location>
        <begin position="1"/>
        <end position="21"/>
    </location>
</feature>
<dbReference type="PANTHER" id="PTHR20930:SF0">
    <property type="entry name" value="PROTEIN ILRUN"/>
    <property type="match status" value="1"/>
</dbReference>
<name>A0A1B0EX51_PHLPP</name>
<organism evidence="3 4">
    <name type="scientific">Phlebotomus papatasi</name>
    <name type="common">Sandfly</name>
    <dbReference type="NCBI Taxonomy" id="29031"/>
    <lineage>
        <taxon>Eukaryota</taxon>
        <taxon>Metazoa</taxon>
        <taxon>Ecdysozoa</taxon>
        <taxon>Arthropoda</taxon>
        <taxon>Hexapoda</taxon>
        <taxon>Insecta</taxon>
        <taxon>Pterygota</taxon>
        <taxon>Neoptera</taxon>
        <taxon>Endopterygota</taxon>
        <taxon>Diptera</taxon>
        <taxon>Nematocera</taxon>
        <taxon>Psychodoidea</taxon>
        <taxon>Psychodidae</taxon>
        <taxon>Phlebotomus</taxon>
        <taxon>Phlebotomus</taxon>
    </lineage>
</organism>
<dbReference type="Gene3D" id="2.60.40.10">
    <property type="entry name" value="Immunoglobulins"/>
    <property type="match status" value="1"/>
</dbReference>
<sequence length="265" mass="30059">MDVDEICNDSSGQRSSPEPRAQDDIDQTLLQSFSCLGTTDHEELISQLQQIIGQQISYTTAKFFLDMNNWNLHAAVGCYFDYYTGLKTFSMKVLVNVTELIKIRPNTNYLQTWLVLNDGDETWPDGCYLHLVSPTEKSRVPVKRVKPGESMRIDVWLMSPLEVGVHQNKWRLSTPCGMFYGDTLWAMVEVDENAPEIRPADTTAQTKEIEERLQNLWANETRPGETRMDLVPHQSNFGQWPNIPAPQGISLPPPPPGPSSEDTEM</sequence>
<dbReference type="VEuPathDB" id="VectorBase:PPAPM1_011814"/>
<evidence type="ECO:0000313" key="3">
    <source>
        <dbReference type="EnsemblMetazoa" id="PPAI006217-PA"/>
    </source>
</evidence>
<dbReference type="OrthoDB" id="661148at2759"/>
<proteinExistence type="predicted"/>
<dbReference type="Gene3D" id="1.10.8.10">
    <property type="entry name" value="DNA helicase RuvA subunit, C-terminal domain"/>
    <property type="match status" value="1"/>
</dbReference>
<dbReference type="InterPro" id="IPR013783">
    <property type="entry name" value="Ig-like_fold"/>
</dbReference>
<feature type="domain" description="Nbr1 FW" evidence="2">
    <location>
        <begin position="97"/>
        <end position="190"/>
    </location>
</feature>
<dbReference type="Pfam" id="PF16158">
    <property type="entry name" value="N_BRCA1_IG"/>
    <property type="match status" value="1"/>
</dbReference>
<keyword evidence="4" id="KW-1185">Reference proteome</keyword>
<dbReference type="RefSeq" id="XP_055709807.1">
    <property type="nucleotide sequence ID" value="XM_055853832.1"/>
</dbReference>
<evidence type="ECO:0000256" key="1">
    <source>
        <dbReference type="SAM" id="MobiDB-lite"/>
    </source>
</evidence>
<dbReference type="EMBL" id="AJVK01000803">
    <property type="status" value="NOT_ANNOTATED_CDS"/>
    <property type="molecule type" value="Genomic_DNA"/>
</dbReference>
<dbReference type="InterPro" id="IPR009060">
    <property type="entry name" value="UBA-like_sf"/>
</dbReference>
<dbReference type="EnsemblMetazoa" id="PPAI006217-RA">
    <property type="protein sequence ID" value="PPAI006217-PA"/>
    <property type="gene ID" value="PPAI006217"/>
</dbReference>
<feature type="region of interest" description="Disordered" evidence="1">
    <location>
        <begin position="220"/>
        <end position="265"/>
    </location>
</feature>
<evidence type="ECO:0000259" key="2">
    <source>
        <dbReference type="Pfam" id="PF16158"/>
    </source>
</evidence>
<dbReference type="GO" id="GO:0000407">
    <property type="term" value="C:phagophore assembly site"/>
    <property type="evidence" value="ECO:0007669"/>
    <property type="project" value="TreeGrafter"/>
</dbReference>
<accession>A0A1B0EX51</accession>
<dbReference type="GO" id="GO:0043130">
    <property type="term" value="F:ubiquitin binding"/>
    <property type="evidence" value="ECO:0007669"/>
    <property type="project" value="TreeGrafter"/>
</dbReference>
<reference evidence="3" key="1">
    <citation type="submission" date="2022-08" db="UniProtKB">
        <authorList>
            <consortium name="EnsemblMetazoa"/>
        </authorList>
    </citation>
    <scope>IDENTIFICATION</scope>
    <source>
        <strain evidence="3">Israel</strain>
    </source>
</reference>